<comment type="caution">
    <text evidence="1">The sequence shown here is derived from an EMBL/GenBank/DDBJ whole genome shotgun (WGS) entry which is preliminary data.</text>
</comment>
<organism evidence="1 2">
    <name type="scientific">Methylobacterium adhaesivum</name>
    <dbReference type="NCBI Taxonomy" id="333297"/>
    <lineage>
        <taxon>Bacteria</taxon>
        <taxon>Pseudomonadati</taxon>
        <taxon>Pseudomonadota</taxon>
        <taxon>Alphaproteobacteria</taxon>
        <taxon>Hyphomicrobiales</taxon>
        <taxon>Methylobacteriaceae</taxon>
        <taxon>Methylobacterium</taxon>
    </lineage>
</organism>
<sequence>MDLLHSAQIDEDEDQAFYLAGSSGDELQLAEDGKTQMLPEPAMPEHHVAMLLSGRLKATNGLRPVKGGTEWV</sequence>
<dbReference type="RefSeq" id="WP_238227545.1">
    <property type="nucleotide sequence ID" value="NZ_BPQD01000029.1"/>
</dbReference>
<keyword evidence="2" id="KW-1185">Reference proteome</keyword>
<name>A0ABT8BKB4_9HYPH</name>
<evidence type="ECO:0000313" key="2">
    <source>
        <dbReference type="Proteomes" id="UP001224644"/>
    </source>
</evidence>
<protein>
    <submittedName>
        <fullName evidence="1">Uncharacterized protein</fullName>
    </submittedName>
</protein>
<dbReference type="EMBL" id="JAUFPX010000014">
    <property type="protein sequence ID" value="MDN3591922.1"/>
    <property type="molecule type" value="Genomic_DNA"/>
</dbReference>
<accession>A0ABT8BKB4</accession>
<proteinExistence type="predicted"/>
<gene>
    <name evidence="1" type="ORF">QWZ12_15070</name>
</gene>
<evidence type="ECO:0000313" key="1">
    <source>
        <dbReference type="EMBL" id="MDN3591922.1"/>
    </source>
</evidence>
<dbReference type="Proteomes" id="UP001224644">
    <property type="component" value="Unassembled WGS sequence"/>
</dbReference>
<reference evidence="2" key="1">
    <citation type="journal article" date="2019" name="Int. J. Syst. Evol. Microbiol.">
        <title>The Global Catalogue of Microorganisms (GCM) 10K type strain sequencing project: providing services to taxonomists for standard genome sequencing and annotation.</title>
        <authorList>
            <consortium name="The Broad Institute Genomics Platform"/>
            <consortium name="The Broad Institute Genome Sequencing Center for Infectious Disease"/>
            <person name="Wu L."/>
            <person name="Ma J."/>
        </authorList>
    </citation>
    <scope>NUCLEOTIDE SEQUENCE [LARGE SCALE GENOMIC DNA]</scope>
    <source>
        <strain evidence="2">CECT 7069</strain>
    </source>
</reference>